<dbReference type="SUPFAM" id="SSF47391">
    <property type="entry name" value="Dimerization-anchoring domain of cAMP-dependent PK regulatory subunit"/>
    <property type="match status" value="1"/>
</dbReference>
<keyword evidence="5" id="KW-0963">Cytoplasm</keyword>
<dbReference type="PANTHER" id="PTHR15505">
    <property type="entry name" value="RIIA DOMAIN-CONTAINING PROTEIN 1"/>
    <property type="match status" value="1"/>
</dbReference>
<feature type="compositionally biased region" description="Pro residues" evidence="13">
    <location>
        <begin position="1"/>
        <end position="15"/>
    </location>
</feature>
<keyword evidence="6" id="KW-0970">Cilium biogenesis/degradation</keyword>
<dbReference type="PANTHER" id="PTHR15505:SF3">
    <property type="entry name" value="CILIOGENESIS-ASSOCIATED TTC17-INTERACTING PROTEIN"/>
    <property type="match status" value="1"/>
</dbReference>
<dbReference type="GO" id="GO:0030041">
    <property type="term" value="P:actin filament polymerization"/>
    <property type="evidence" value="ECO:0000318"/>
    <property type="project" value="GO_Central"/>
</dbReference>
<reference evidence="15 16" key="1">
    <citation type="journal article" date="2008" name="Nature">
        <title>Genome analysis of the platypus reveals unique signatures of evolution.</title>
        <authorList>
            <person name="Warren W.C."/>
            <person name="Hillier L.W."/>
            <person name="Marshall Graves J.A."/>
            <person name="Birney E."/>
            <person name="Ponting C.P."/>
            <person name="Grutzner F."/>
            <person name="Belov K."/>
            <person name="Miller W."/>
            <person name="Clarke L."/>
            <person name="Chinwalla A.T."/>
            <person name="Yang S.P."/>
            <person name="Heger A."/>
            <person name="Locke D.P."/>
            <person name="Miethke P."/>
            <person name="Waters P.D."/>
            <person name="Veyrunes F."/>
            <person name="Fulton L."/>
            <person name="Fulton B."/>
            <person name="Graves T."/>
            <person name="Wallis J."/>
            <person name="Puente X.S."/>
            <person name="Lopez-Otin C."/>
            <person name="Ordonez G.R."/>
            <person name="Eichler E.E."/>
            <person name="Chen L."/>
            <person name="Cheng Z."/>
            <person name="Deakin J.E."/>
            <person name="Alsop A."/>
            <person name="Thompson K."/>
            <person name="Kirby P."/>
            <person name="Papenfuss A.T."/>
            <person name="Wakefield M.J."/>
            <person name="Olender T."/>
            <person name="Lancet D."/>
            <person name="Huttley G.A."/>
            <person name="Smit A.F."/>
            <person name="Pask A."/>
            <person name="Temple-Smith P."/>
            <person name="Batzer M.A."/>
            <person name="Walker J.A."/>
            <person name="Konkel M.K."/>
            <person name="Harris R.S."/>
            <person name="Whittington C.M."/>
            <person name="Wong E.S."/>
            <person name="Gemmell N.J."/>
            <person name="Buschiazzo E."/>
            <person name="Vargas Jentzsch I.M."/>
            <person name="Merkel A."/>
            <person name="Schmitz J."/>
            <person name="Zemann A."/>
            <person name="Churakov G."/>
            <person name="Kriegs J.O."/>
            <person name="Brosius J."/>
            <person name="Murchison E.P."/>
            <person name="Sachidanandam R."/>
            <person name="Smith C."/>
            <person name="Hannon G.J."/>
            <person name="Tsend-Ayush E."/>
            <person name="McMillan D."/>
            <person name="Attenborough R."/>
            <person name="Rens W."/>
            <person name="Ferguson-Smith M."/>
            <person name="Lefevre C.M."/>
            <person name="Sharp J.A."/>
            <person name="Nicholas K.R."/>
            <person name="Ray D.A."/>
            <person name="Kube M."/>
            <person name="Reinhardt R."/>
            <person name="Pringle T.H."/>
            <person name="Taylor J."/>
            <person name="Jones R.C."/>
            <person name="Nixon B."/>
            <person name="Dacheux J.L."/>
            <person name="Niwa H."/>
            <person name="Sekita Y."/>
            <person name="Huang X."/>
            <person name="Stark A."/>
            <person name="Kheradpour P."/>
            <person name="Kellis M."/>
            <person name="Flicek P."/>
            <person name="Chen Y."/>
            <person name="Webber C."/>
            <person name="Hardison R."/>
            <person name="Nelson J."/>
            <person name="Hallsworth-Pepin K."/>
            <person name="Delehaunty K."/>
            <person name="Markovic C."/>
            <person name="Minx P."/>
            <person name="Feng Y."/>
            <person name="Kremitzki C."/>
            <person name="Mitreva M."/>
            <person name="Glasscock J."/>
            <person name="Wylie T."/>
            <person name="Wohldmann P."/>
            <person name="Thiru P."/>
            <person name="Nhan M.N."/>
            <person name="Pohl C.S."/>
            <person name="Smith S.M."/>
            <person name="Hou S."/>
            <person name="Nefedov M."/>
            <person name="de Jong P.J."/>
            <person name="Renfree M.B."/>
            <person name="Mardis E.R."/>
            <person name="Wilson R.K."/>
        </authorList>
    </citation>
    <scope>NUCLEOTIDE SEQUENCE [LARGE SCALE GENOMIC DNA]</scope>
    <source>
        <strain evidence="15 16">Glennie</strain>
    </source>
</reference>
<keyword evidence="8" id="KW-0206">Cytoskeleton</keyword>
<evidence type="ECO:0000256" key="6">
    <source>
        <dbReference type="ARBA" id="ARBA00022794"/>
    </source>
</evidence>
<dbReference type="Proteomes" id="UP000002279">
    <property type="component" value="Chromosome 1"/>
</dbReference>
<evidence type="ECO:0000256" key="11">
    <source>
        <dbReference type="ARBA" id="ARBA00037938"/>
    </source>
</evidence>
<proteinExistence type="inferred from homology"/>
<feature type="region of interest" description="Disordered" evidence="13">
    <location>
        <begin position="167"/>
        <end position="259"/>
    </location>
</feature>
<dbReference type="GO" id="GO:0044782">
    <property type="term" value="P:cilium organization"/>
    <property type="evidence" value="ECO:0000318"/>
    <property type="project" value="GO_Central"/>
</dbReference>
<keyword evidence="7" id="KW-0472">Membrane</keyword>
<comment type="similarity">
    <text evidence="11">Belongs to the CATIP family.</text>
</comment>
<organism evidence="15 16">
    <name type="scientific">Ornithorhynchus anatinus</name>
    <name type="common">Duckbill platypus</name>
    <dbReference type="NCBI Taxonomy" id="9258"/>
    <lineage>
        <taxon>Eukaryota</taxon>
        <taxon>Metazoa</taxon>
        <taxon>Chordata</taxon>
        <taxon>Craniata</taxon>
        <taxon>Vertebrata</taxon>
        <taxon>Euteleostomi</taxon>
        <taxon>Mammalia</taxon>
        <taxon>Monotremata</taxon>
        <taxon>Ornithorhynchidae</taxon>
        <taxon>Ornithorhynchus</taxon>
    </lineage>
</organism>
<sequence>MTPPPHPLPVLPPQPGGGGPFKRMTVGPRCYGDSGIHFSSCSMSSKSGSIGGFRAKEAMRVSETERLPPRANDEALAFLASIQPEELKLLCYSETLAMVCEGGGELSLQAQPGIYQDGQGATQSCILVQATCHSHVDNTPCETSLLGYISWNLEILEQQYHEVIKRGREATQRQKEKKKPTAMSRDPQNSPRGHSGHPPAAAPGPPSGPSHHLQKTGGAAGGDLDPQGGGGGWPLPLGSSPSIQELEGQGGGNPGLPLTRVLPRQELQTKLSSHPLASVSGLVSEAANLLLLRVMGRRQAVPEGGRFLAFDTTGQLCHATYHMLGSQPLKIGQEQVPTFGVEQTIHSEDDIPITFQFYLLTDGHLARRIQVGSPASCIISRMPALQEEEEEEPQHPVPASLGQQPLEWEEDLQLYSMFLDRKEELEAGHATYLRRHPEVQSLLSDFLLFLLLHQPSDVATFAAQFFGPFARDLPQPPAFHSSLQPGPFRPPGPIPTLTFRPGAERPNLAGNEEGEAGGGPGTRPE</sequence>
<comment type="function">
    <text evidence="10">Plays a role in primary ciliogenesis by modulating actin polymerization.</text>
</comment>
<feature type="region of interest" description="Disordered" evidence="13">
    <location>
        <begin position="1"/>
        <end position="22"/>
    </location>
</feature>
<dbReference type="Pfam" id="PF21772">
    <property type="entry name" value="CATIP_N"/>
    <property type="match status" value="2"/>
</dbReference>
<protein>
    <recommendedName>
        <fullName evidence="12">Ciliogenesis-associated TTC17-interacting protein</fullName>
    </recommendedName>
</protein>
<evidence type="ECO:0000313" key="15">
    <source>
        <dbReference type="Ensembl" id="ENSOANP00000045307.1"/>
    </source>
</evidence>
<feature type="region of interest" description="Disordered" evidence="13">
    <location>
        <begin position="476"/>
        <end position="525"/>
    </location>
</feature>
<evidence type="ECO:0000256" key="1">
    <source>
        <dbReference type="ARBA" id="ARBA00004123"/>
    </source>
</evidence>
<feature type="compositionally biased region" description="Gly residues" evidence="13">
    <location>
        <begin position="516"/>
        <end position="525"/>
    </location>
</feature>
<evidence type="ECO:0000259" key="14">
    <source>
        <dbReference type="Pfam" id="PF21772"/>
    </source>
</evidence>
<evidence type="ECO:0000313" key="16">
    <source>
        <dbReference type="Proteomes" id="UP000002279"/>
    </source>
</evidence>
<evidence type="ECO:0000256" key="5">
    <source>
        <dbReference type="ARBA" id="ARBA00022490"/>
    </source>
</evidence>
<comment type="subcellular location">
    <subcellularLocation>
        <location evidence="2">Cell membrane</location>
    </subcellularLocation>
    <subcellularLocation>
        <location evidence="3">Cytoplasm</location>
        <location evidence="3">Cytoskeleton</location>
    </subcellularLocation>
    <subcellularLocation>
        <location evidence="1">Nucleus</location>
    </subcellularLocation>
</comment>
<dbReference type="Bgee" id="ENSOANG00000041238">
    <property type="expression patterns" value="Expressed in testis and 4 other cell types or tissues"/>
</dbReference>
<name>A0A6I8NVY6_ORNAN</name>
<dbReference type="GO" id="GO:0005886">
    <property type="term" value="C:plasma membrane"/>
    <property type="evidence" value="ECO:0007669"/>
    <property type="project" value="UniProtKB-SubCell"/>
</dbReference>
<feature type="domain" description="Ciliogenesis-associated TTC17-interacting protein N-terminal" evidence="14">
    <location>
        <begin position="74"/>
        <end position="173"/>
    </location>
</feature>
<dbReference type="AlphaFoldDB" id="A0A6I8NVY6"/>
<dbReference type="Ensembl" id="ENSOANT00000073687.1">
    <property type="protein sequence ID" value="ENSOANP00000045307.1"/>
    <property type="gene ID" value="ENSOANG00000041238.1"/>
</dbReference>
<dbReference type="GO" id="GO:0005634">
    <property type="term" value="C:nucleus"/>
    <property type="evidence" value="ECO:0007669"/>
    <property type="project" value="UniProtKB-SubCell"/>
</dbReference>
<dbReference type="FunCoup" id="A0A6I8NVY6">
    <property type="interactions" value="321"/>
</dbReference>
<dbReference type="InterPro" id="IPR048777">
    <property type="entry name" value="CATIP_N"/>
</dbReference>
<evidence type="ECO:0000256" key="9">
    <source>
        <dbReference type="ARBA" id="ARBA00023242"/>
    </source>
</evidence>
<evidence type="ECO:0000256" key="10">
    <source>
        <dbReference type="ARBA" id="ARBA00037538"/>
    </source>
</evidence>
<evidence type="ECO:0000256" key="7">
    <source>
        <dbReference type="ARBA" id="ARBA00023136"/>
    </source>
</evidence>
<evidence type="ECO:0000256" key="2">
    <source>
        <dbReference type="ARBA" id="ARBA00004236"/>
    </source>
</evidence>
<evidence type="ECO:0000256" key="4">
    <source>
        <dbReference type="ARBA" id="ARBA00022475"/>
    </source>
</evidence>
<evidence type="ECO:0000256" key="13">
    <source>
        <dbReference type="SAM" id="MobiDB-lite"/>
    </source>
</evidence>
<dbReference type="GeneTree" id="ENSGT00940000154101"/>
<keyword evidence="16" id="KW-1185">Reference proteome</keyword>
<dbReference type="InParanoid" id="A0A6I8NVY6"/>
<reference evidence="15" key="3">
    <citation type="submission" date="2025-09" db="UniProtKB">
        <authorList>
            <consortium name="Ensembl"/>
        </authorList>
    </citation>
    <scope>IDENTIFICATION</scope>
    <source>
        <strain evidence="15">Glennie</strain>
    </source>
</reference>
<evidence type="ECO:0000256" key="12">
    <source>
        <dbReference type="ARBA" id="ARBA00039249"/>
    </source>
</evidence>
<evidence type="ECO:0000256" key="8">
    <source>
        <dbReference type="ARBA" id="ARBA00023212"/>
    </source>
</evidence>
<dbReference type="GO" id="GO:0005856">
    <property type="term" value="C:cytoskeleton"/>
    <property type="evidence" value="ECO:0007669"/>
    <property type="project" value="UniProtKB-SubCell"/>
</dbReference>
<accession>A0A6I8NVY6</accession>
<keyword evidence="9" id="KW-0539">Nucleus</keyword>
<reference evidence="15" key="2">
    <citation type="submission" date="2025-08" db="UniProtKB">
        <authorList>
            <consortium name="Ensembl"/>
        </authorList>
    </citation>
    <scope>IDENTIFICATION</scope>
    <source>
        <strain evidence="15">Glennie</strain>
    </source>
</reference>
<keyword evidence="4" id="KW-1003">Cell membrane</keyword>
<evidence type="ECO:0000256" key="3">
    <source>
        <dbReference type="ARBA" id="ARBA00004245"/>
    </source>
</evidence>
<feature type="domain" description="Ciliogenesis-associated TTC17-interacting protein N-terminal" evidence="14">
    <location>
        <begin position="264"/>
        <end position="374"/>
    </location>
</feature>